<dbReference type="PANTHER" id="PTHR46401:SF2">
    <property type="entry name" value="GLYCOSYLTRANSFERASE WBBK-RELATED"/>
    <property type="match status" value="1"/>
</dbReference>
<dbReference type="Proteomes" id="UP000441399">
    <property type="component" value="Unassembled WGS sequence"/>
</dbReference>
<evidence type="ECO:0000313" key="4">
    <source>
        <dbReference type="Proteomes" id="UP000441399"/>
    </source>
</evidence>
<dbReference type="Gene3D" id="3.40.50.2000">
    <property type="entry name" value="Glycogen Phosphorylase B"/>
    <property type="match status" value="1"/>
</dbReference>
<dbReference type="GO" id="GO:0016757">
    <property type="term" value="F:glycosyltransferase activity"/>
    <property type="evidence" value="ECO:0007669"/>
    <property type="project" value="InterPro"/>
</dbReference>
<organism evidence="3 4">
    <name type="scientific">BD1-7 clade bacterium</name>
    <dbReference type="NCBI Taxonomy" id="2029982"/>
    <lineage>
        <taxon>Bacteria</taxon>
        <taxon>Pseudomonadati</taxon>
        <taxon>Pseudomonadota</taxon>
        <taxon>Gammaproteobacteria</taxon>
        <taxon>Cellvibrionales</taxon>
        <taxon>Spongiibacteraceae</taxon>
        <taxon>BD1-7 clade</taxon>
    </lineage>
</organism>
<dbReference type="EMBL" id="CACSIO010000060">
    <property type="protein sequence ID" value="CAA0124434.1"/>
    <property type="molecule type" value="Genomic_DNA"/>
</dbReference>
<dbReference type="PANTHER" id="PTHR46401">
    <property type="entry name" value="GLYCOSYLTRANSFERASE WBBK-RELATED"/>
    <property type="match status" value="1"/>
</dbReference>
<name>A0A5S9QZL1_9GAMM</name>
<feature type="domain" description="Glycosyl transferase family 1" evidence="2">
    <location>
        <begin position="14"/>
        <end position="140"/>
    </location>
</feature>
<reference evidence="3 4" key="1">
    <citation type="submission" date="2019-11" db="EMBL/GenBank/DDBJ databases">
        <authorList>
            <person name="Holert J."/>
        </authorList>
    </citation>
    <scope>NUCLEOTIDE SEQUENCE [LARGE SCALE GENOMIC DNA]</scope>
    <source>
        <strain evidence="3">SB11_3</strain>
    </source>
</reference>
<dbReference type="GO" id="GO:0009103">
    <property type="term" value="P:lipopolysaccharide biosynthetic process"/>
    <property type="evidence" value="ECO:0007669"/>
    <property type="project" value="TreeGrafter"/>
</dbReference>
<dbReference type="AlphaFoldDB" id="A0A5S9QZL1"/>
<evidence type="ECO:0000313" key="3">
    <source>
        <dbReference type="EMBL" id="CAA0124434.1"/>
    </source>
</evidence>
<protein>
    <recommendedName>
        <fullName evidence="2">Glycosyl transferase family 1 domain-containing protein</fullName>
    </recommendedName>
</protein>
<gene>
    <name evidence="3" type="ORF">OPDIPICF_03107</name>
</gene>
<dbReference type="SUPFAM" id="SSF53756">
    <property type="entry name" value="UDP-Glycosyltransferase/glycogen phosphorylase"/>
    <property type="match status" value="1"/>
</dbReference>
<proteinExistence type="predicted"/>
<dbReference type="Pfam" id="PF00534">
    <property type="entry name" value="Glycos_transf_1"/>
    <property type="match status" value="1"/>
</dbReference>
<evidence type="ECO:0000256" key="1">
    <source>
        <dbReference type="ARBA" id="ARBA00022679"/>
    </source>
</evidence>
<dbReference type="OrthoDB" id="9787293at2"/>
<keyword evidence="1" id="KW-0808">Transferase</keyword>
<sequence length="176" mass="19681">MFSRLKYVPRFLSYAVYGRSGADAEDIKRLVNEEQLSNVRVLGRQDKSLMNRLWSLCDVSLVHLRDTPLFSSVIPSKIFESMGMGLPMIIGVPEGEATAIVRDDHCGLVIQPEDEVAMVAAIENIYSDQTLRASLQENAINAANKYDRTRLAHDFLRSAEDVLRAESAKHAKGTEK</sequence>
<dbReference type="InterPro" id="IPR001296">
    <property type="entry name" value="Glyco_trans_1"/>
</dbReference>
<keyword evidence="4" id="KW-1185">Reference proteome</keyword>
<accession>A0A5S9QZL1</accession>
<evidence type="ECO:0000259" key="2">
    <source>
        <dbReference type="Pfam" id="PF00534"/>
    </source>
</evidence>